<dbReference type="PRINTS" id="PR00691">
    <property type="entry name" value="ADHESINB"/>
</dbReference>
<dbReference type="GO" id="GO:0046872">
    <property type="term" value="F:metal ion binding"/>
    <property type="evidence" value="ECO:0007669"/>
    <property type="project" value="InterPro"/>
</dbReference>
<evidence type="ECO:0000256" key="4">
    <source>
        <dbReference type="RuleBase" id="RU003512"/>
    </source>
</evidence>
<keyword evidence="3 6" id="KW-0732">Signal</keyword>
<dbReference type="RefSeq" id="WP_284680775.1">
    <property type="nucleotide sequence ID" value="NZ_CP060096.1"/>
</dbReference>
<evidence type="ECO:0000256" key="6">
    <source>
        <dbReference type="SAM" id="SignalP"/>
    </source>
</evidence>
<sequence>MKKFSLFLVVLLIFGLTACGAKTTNESSKPVVYASFYPIYDLTAKIAGDKAEVKTIIPQNVGPHGWEPTTKDIAEISKSNLILYLGMGLDSWISKIKDSGTNAAFFEVSNGVEPIKSGNVVNPHIWLSPKSAQIIAKNIKDALQKTDAKNKDYYEKNYEALNGKLAELDKEYKNELSNTKQKTFIVFHSAFDYIARDYGLNEISLVGMSDEAEPSPARMSEVVNLIKKENIKYIFREEPGPTKPIEVISQETGAKILPLNTIGALTNEDIQKKADFISLMKENLDNLKKALE</sequence>
<dbReference type="InterPro" id="IPR006128">
    <property type="entry name" value="Lipoprotein_PsaA-like"/>
</dbReference>
<dbReference type="PANTHER" id="PTHR42953">
    <property type="entry name" value="HIGH-AFFINITY ZINC UPTAKE SYSTEM PROTEIN ZNUA-RELATED"/>
    <property type="match status" value="1"/>
</dbReference>
<dbReference type="GO" id="GO:0030001">
    <property type="term" value="P:metal ion transport"/>
    <property type="evidence" value="ECO:0007669"/>
    <property type="project" value="InterPro"/>
</dbReference>
<dbReference type="KEGG" id="aaut:ACETAC_04080"/>
<evidence type="ECO:0000313" key="8">
    <source>
        <dbReference type="Proteomes" id="UP000671913"/>
    </source>
</evidence>
<dbReference type="InterPro" id="IPR050492">
    <property type="entry name" value="Bact_metal-bind_prot9"/>
</dbReference>
<evidence type="ECO:0000256" key="5">
    <source>
        <dbReference type="SAM" id="Coils"/>
    </source>
</evidence>
<gene>
    <name evidence="7" type="ORF">ACETAC_04080</name>
</gene>
<protein>
    <submittedName>
        <fullName evidence="7">Zinc ABC transporter substrate-binding protein</fullName>
    </submittedName>
</protein>
<keyword evidence="5" id="KW-0175">Coiled coil</keyword>
<dbReference type="Proteomes" id="UP000671913">
    <property type="component" value="Chromosome"/>
</dbReference>
<keyword evidence="8" id="KW-1185">Reference proteome</keyword>
<dbReference type="SUPFAM" id="SSF53807">
    <property type="entry name" value="Helical backbone' metal receptor"/>
    <property type="match status" value="1"/>
</dbReference>
<feature type="coiled-coil region" evidence="5">
    <location>
        <begin position="151"/>
        <end position="178"/>
    </location>
</feature>
<dbReference type="Pfam" id="PF01297">
    <property type="entry name" value="ZnuA"/>
    <property type="match status" value="1"/>
</dbReference>
<dbReference type="Gene3D" id="3.40.50.1980">
    <property type="entry name" value="Nitrogenase molybdenum iron protein domain"/>
    <property type="match status" value="2"/>
</dbReference>
<feature type="signal peptide" evidence="6">
    <location>
        <begin position="1"/>
        <end position="21"/>
    </location>
</feature>
<organism evidence="7 8">
    <name type="scientific">Aceticella autotrophica</name>
    <dbReference type="NCBI Taxonomy" id="2755338"/>
    <lineage>
        <taxon>Bacteria</taxon>
        <taxon>Bacillati</taxon>
        <taxon>Bacillota</taxon>
        <taxon>Clostridia</taxon>
        <taxon>Thermoanaerobacterales</taxon>
        <taxon>Thermoanaerobacteraceae</taxon>
        <taxon>Aceticella</taxon>
    </lineage>
</organism>
<name>A0A975GB07_9THEO</name>
<evidence type="ECO:0000313" key="7">
    <source>
        <dbReference type="EMBL" id="QSZ28044.1"/>
    </source>
</evidence>
<dbReference type="AlphaFoldDB" id="A0A975GB07"/>
<comment type="similarity">
    <text evidence="1 4">Belongs to the bacterial solute-binding protein 9 family.</text>
</comment>
<dbReference type="EMBL" id="CP060096">
    <property type="protein sequence ID" value="QSZ28044.1"/>
    <property type="molecule type" value="Genomic_DNA"/>
</dbReference>
<feature type="chain" id="PRO_5037800124" evidence="6">
    <location>
        <begin position="22"/>
        <end position="292"/>
    </location>
</feature>
<dbReference type="InterPro" id="IPR006129">
    <property type="entry name" value="AdhesinB"/>
</dbReference>
<dbReference type="InterPro" id="IPR006127">
    <property type="entry name" value="ZnuA-like"/>
</dbReference>
<dbReference type="PROSITE" id="PS51257">
    <property type="entry name" value="PROKAR_LIPOPROTEIN"/>
    <property type="match status" value="1"/>
</dbReference>
<evidence type="ECO:0000256" key="3">
    <source>
        <dbReference type="ARBA" id="ARBA00022729"/>
    </source>
</evidence>
<reference evidence="7" key="1">
    <citation type="submission" date="2020-08" db="EMBL/GenBank/DDBJ databases">
        <title>Genomic insights into the carbon and energy metabolism of the first obligate autotrophic acetogenic bacterium Aceticella autotrophica gen. nov., sp. nov.</title>
        <authorList>
            <person name="Toshchakov S.V."/>
            <person name="Elcheninov A.G."/>
            <person name="Kublanov I.V."/>
            <person name="Frolov E.N."/>
            <person name="Lebedinsky A.V."/>
        </authorList>
    </citation>
    <scope>NUCLEOTIDE SEQUENCE</scope>
    <source>
        <strain evidence="7">3443-3Ac</strain>
    </source>
</reference>
<evidence type="ECO:0000256" key="2">
    <source>
        <dbReference type="ARBA" id="ARBA00022448"/>
    </source>
</evidence>
<accession>A0A975GB07</accession>
<dbReference type="PRINTS" id="PR00690">
    <property type="entry name" value="ADHESNFAMILY"/>
</dbReference>
<dbReference type="GO" id="GO:0007155">
    <property type="term" value="P:cell adhesion"/>
    <property type="evidence" value="ECO:0007669"/>
    <property type="project" value="InterPro"/>
</dbReference>
<proteinExistence type="inferred from homology"/>
<dbReference type="PANTHER" id="PTHR42953:SF3">
    <property type="entry name" value="HIGH-AFFINITY ZINC UPTAKE SYSTEM PROTEIN ZNUA"/>
    <property type="match status" value="1"/>
</dbReference>
<evidence type="ECO:0000256" key="1">
    <source>
        <dbReference type="ARBA" id="ARBA00011028"/>
    </source>
</evidence>
<keyword evidence="2 4" id="KW-0813">Transport</keyword>